<evidence type="ECO:0000256" key="1">
    <source>
        <dbReference type="SAM" id="SignalP"/>
    </source>
</evidence>
<gene>
    <name evidence="2" type="ORF">BVER_05052</name>
</gene>
<feature type="signal peptide" evidence="1">
    <location>
        <begin position="1"/>
        <end position="21"/>
    </location>
</feature>
<keyword evidence="1" id="KW-0732">Signal</keyword>
<name>A0A0L0MD11_9BURK</name>
<dbReference type="Proteomes" id="UP000036959">
    <property type="component" value="Unassembled WGS sequence"/>
</dbReference>
<accession>A0A0L0MD11</accession>
<organism evidence="2 3">
    <name type="scientific">Candidatus Burkholderia verschuerenii</name>
    <dbReference type="NCBI Taxonomy" id="242163"/>
    <lineage>
        <taxon>Bacteria</taxon>
        <taxon>Pseudomonadati</taxon>
        <taxon>Pseudomonadota</taxon>
        <taxon>Betaproteobacteria</taxon>
        <taxon>Burkholderiales</taxon>
        <taxon>Burkholderiaceae</taxon>
        <taxon>Burkholderia</taxon>
    </lineage>
</organism>
<reference evidence="3" key="1">
    <citation type="submission" date="2015-06" db="EMBL/GenBank/DDBJ databases">
        <title>Comparative genomics of Burkholderia leaf nodule symbionts.</title>
        <authorList>
            <person name="Carlier A."/>
            <person name="Eberl L."/>
            <person name="Pinto-Carbo M."/>
        </authorList>
    </citation>
    <scope>NUCLEOTIDE SEQUENCE [LARGE SCALE GENOMIC DNA]</scope>
    <source>
        <strain evidence="3">UZHbot4</strain>
    </source>
</reference>
<proteinExistence type="predicted"/>
<keyword evidence="3" id="KW-1185">Reference proteome</keyword>
<dbReference type="EMBL" id="LFJJ01000074">
    <property type="protein sequence ID" value="KND60233.1"/>
    <property type="molecule type" value="Genomic_DNA"/>
</dbReference>
<protein>
    <submittedName>
        <fullName evidence="2">Uncharacterized protein</fullName>
    </submittedName>
</protein>
<evidence type="ECO:0000313" key="3">
    <source>
        <dbReference type="Proteomes" id="UP000036959"/>
    </source>
</evidence>
<feature type="chain" id="PRO_5005544279" evidence="1">
    <location>
        <begin position="22"/>
        <end position="136"/>
    </location>
</feature>
<comment type="caution">
    <text evidence="2">The sequence shown here is derived from an EMBL/GenBank/DDBJ whole genome shotgun (WGS) entry which is preliminary data.</text>
</comment>
<dbReference type="PATRIC" id="fig|242163.4.peg.6430"/>
<evidence type="ECO:0000313" key="2">
    <source>
        <dbReference type="EMBL" id="KND60233.1"/>
    </source>
</evidence>
<sequence>MRMRRLLAPIVLMSLCATAHAQAKLMLYGGADHDVYLGCLNCSDTDAESVQNESGRYGSEISAQSIFNETGRYGSRLSPESPCNPFANDPPVIVDQNSSFYGYLTLNAAHRKAVTDGRTLNWLTYKVCKKDDEDDE</sequence>
<dbReference type="AlphaFoldDB" id="A0A0L0MD11"/>